<accession>A0A3N1ZWK4</accession>
<evidence type="ECO:0000313" key="2">
    <source>
        <dbReference type="Proteomes" id="UP000275749"/>
    </source>
</evidence>
<dbReference type="RefSeq" id="WP_123576087.1">
    <property type="nucleotide sequence ID" value="NZ_RKHG01000001.1"/>
</dbReference>
<dbReference type="Proteomes" id="UP000275749">
    <property type="component" value="Unassembled WGS sequence"/>
</dbReference>
<dbReference type="AlphaFoldDB" id="A0A3N1ZWK4"/>
<reference evidence="1 2" key="1">
    <citation type="submission" date="2018-11" db="EMBL/GenBank/DDBJ databases">
        <title>Sequencing the genomes of 1000 actinobacteria strains.</title>
        <authorList>
            <person name="Klenk H.-P."/>
        </authorList>
    </citation>
    <scope>NUCLEOTIDE SEQUENCE [LARGE SCALE GENOMIC DNA]</scope>
    <source>
        <strain evidence="1 2">DSM 10546</strain>
    </source>
</reference>
<proteinExistence type="predicted"/>
<organism evidence="1 2">
    <name type="scientific">Luteococcus japonicus</name>
    <dbReference type="NCBI Taxonomy" id="33984"/>
    <lineage>
        <taxon>Bacteria</taxon>
        <taxon>Bacillati</taxon>
        <taxon>Actinomycetota</taxon>
        <taxon>Actinomycetes</taxon>
        <taxon>Propionibacteriales</taxon>
        <taxon>Propionibacteriaceae</taxon>
        <taxon>Luteococcus</taxon>
    </lineage>
</organism>
<comment type="caution">
    <text evidence="1">The sequence shown here is derived from an EMBL/GenBank/DDBJ whole genome shotgun (WGS) entry which is preliminary data.</text>
</comment>
<evidence type="ECO:0000313" key="1">
    <source>
        <dbReference type="EMBL" id="ROR55223.1"/>
    </source>
</evidence>
<gene>
    <name evidence="1" type="ORF">EDD41_2483</name>
</gene>
<protein>
    <submittedName>
        <fullName evidence="1">Uncharacterized protein</fullName>
    </submittedName>
</protein>
<sequence length="75" mass="7961">MALGRARILPVKRFEHRSALAQAPSVVLVGLLCGLVGLVHNRGMLAGLAWADRSRIPRELRGLRSGDAGLHGAAQ</sequence>
<dbReference type="EMBL" id="RKHG01000001">
    <property type="protein sequence ID" value="ROR55223.1"/>
    <property type="molecule type" value="Genomic_DNA"/>
</dbReference>
<name>A0A3N1ZWK4_9ACTN</name>